<sequence>MNQSTAASQQASEKQTQADSMNQSTAASQQASEKQTQVDSMNQSTAASQQASEKQTQADSMNQSTAASQQTSEKQNQVDSMNQSTAASQQASLSVSQSASQQQSQLDSISQSQADVKWASQKSSESTSLSVADQQKHEQESQTAVNDYRSSVSASLADIKNHRSTPAIDVVDISSHNGHLSVQDFTRMKEQGVKAVIVKLTESTNYQNPYAQEQIHNAQAAGLAVGAYHYSHYNNGQMAQNEANYFADAAVKYGLNKDTLMINDLEENDTKSSTVTADAANFNQTLKDRGYYNTSIYLNPTYQKETGINLSFVGNDRVWMAQYPYYPSSSDLRHGENGMWQWTSSATFAGVTGQFDGSILYNPSLFNGSGISTTGGNLHKAVTTSIEKFQDEGNHYILEGTMTVNEVQNVNGLQQVRISELTADPFDWTDNGIPTVLLENTNGSNSFKVGDQVKFKAQYQRGNISKYDTASNAIGIDYPEGVGIVWFDANKAWNHA</sequence>
<dbReference type="Gene3D" id="3.20.20.80">
    <property type="entry name" value="Glycosidases"/>
    <property type="match status" value="1"/>
</dbReference>
<evidence type="ECO:0000256" key="3">
    <source>
        <dbReference type="ARBA" id="ARBA00023295"/>
    </source>
</evidence>
<evidence type="ECO:0000259" key="6">
    <source>
        <dbReference type="Pfam" id="PF16775"/>
    </source>
</evidence>
<dbReference type="InterPro" id="IPR031898">
    <property type="entry name" value="ZoocinA_TRD"/>
</dbReference>
<keyword evidence="2 4" id="KW-0378">Hydrolase</keyword>
<dbReference type="Gene3D" id="2.40.50.670">
    <property type="match status" value="1"/>
</dbReference>
<protein>
    <recommendedName>
        <fullName evidence="4">Lysozyme</fullName>
        <ecNumber evidence="4">3.2.1.17</ecNumber>
    </recommendedName>
</protein>
<evidence type="ECO:0000313" key="7">
    <source>
        <dbReference type="EMBL" id="CAH1857471.1"/>
    </source>
</evidence>
<dbReference type="InterPro" id="IPR008270">
    <property type="entry name" value="Glyco_hydro_25_AS"/>
</dbReference>
<reference evidence="7" key="1">
    <citation type="submission" date="2022-03" db="EMBL/GenBank/DDBJ databases">
        <authorList>
            <person name="Hettiarachchi G."/>
        </authorList>
    </citation>
    <scope>NUCLEOTIDE SEQUENCE</scope>
    <source>
        <strain evidence="7">LMG 32447</strain>
    </source>
</reference>
<comment type="catalytic activity">
    <reaction evidence="4">
        <text>Hydrolysis of (1-&gt;4)-beta-linkages between N-acetylmuramic acid and N-acetyl-D-glucosamine residues in a peptidoglycan and between N-acetyl-D-glucosamine residues in chitodextrins.</text>
        <dbReference type="EC" id="3.2.1.17"/>
    </reaction>
</comment>
<keyword evidence="3 4" id="KW-0326">Glycosidase</keyword>
<dbReference type="Proteomes" id="UP000838102">
    <property type="component" value="Unassembled WGS sequence"/>
</dbReference>
<feature type="region of interest" description="Disordered" evidence="5">
    <location>
        <begin position="127"/>
        <end position="148"/>
    </location>
</feature>
<dbReference type="EC" id="3.2.1.17" evidence="4"/>
<dbReference type="InterPro" id="IPR017853">
    <property type="entry name" value="GH"/>
</dbReference>
<dbReference type="PANTHER" id="PTHR34135:SF2">
    <property type="entry name" value="LYSOZYME"/>
    <property type="match status" value="1"/>
</dbReference>
<accession>A0ABM9D5V2</accession>
<evidence type="ECO:0000313" key="8">
    <source>
        <dbReference type="Proteomes" id="UP000838102"/>
    </source>
</evidence>
<feature type="compositionally biased region" description="Polar residues" evidence="5">
    <location>
        <begin position="1"/>
        <end position="82"/>
    </location>
</feature>
<feature type="compositionally biased region" description="Low complexity" evidence="5">
    <location>
        <begin position="83"/>
        <end position="108"/>
    </location>
</feature>
<evidence type="ECO:0000256" key="1">
    <source>
        <dbReference type="ARBA" id="ARBA00010646"/>
    </source>
</evidence>
<name>A0ABM9D5V2_9LACO</name>
<dbReference type="Pfam" id="PF01183">
    <property type="entry name" value="Glyco_hydro_25"/>
    <property type="match status" value="1"/>
</dbReference>
<dbReference type="Pfam" id="PF16775">
    <property type="entry name" value="ZoocinA_TRD"/>
    <property type="match status" value="1"/>
</dbReference>
<dbReference type="InterPro" id="IPR002053">
    <property type="entry name" value="Glyco_hydro_25"/>
</dbReference>
<dbReference type="InterPro" id="IPR018077">
    <property type="entry name" value="Glyco_hydro_fam25_subgr"/>
</dbReference>
<keyword evidence="8" id="KW-1185">Reference proteome</keyword>
<dbReference type="PROSITE" id="PS51904">
    <property type="entry name" value="GLYCOSYL_HYDROL_F25_2"/>
    <property type="match status" value="1"/>
</dbReference>
<feature type="region of interest" description="Disordered" evidence="5">
    <location>
        <begin position="1"/>
        <end position="108"/>
    </location>
</feature>
<dbReference type="PANTHER" id="PTHR34135">
    <property type="entry name" value="LYSOZYME"/>
    <property type="match status" value="1"/>
</dbReference>
<dbReference type="EMBL" id="CAKOEU010000011">
    <property type="protein sequence ID" value="CAH1857471.1"/>
    <property type="molecule type" value="Genomic_DNA"/>
</dbReference>
<feature type="domain" description="Lytic exoenzyme target recognition" evidence="6">
    <location>
        <begin position="403"/>
        <end position="459"/>
    </location>
</feature>
<proteinExistence type="inferred from homology"/>
<evidence type="ECO:0000256" key="2">
    <source>
        <dbReference type="ARBA" id="ARBA00022801"/>
    </source>
</evidence>
<dbReference type="InterPro" id="IPR038263">
    <property type="entry name" value="Lytic_exo_TRD_sf"/>
</dbReference>
<gene>
    <name evidence="7" type="ORF">LMG032447_01564</name>
</gene>
<evidence type="ECO:0000256" key="5">
    <source>
        <dbReference type="SAM" id="MobiDB-lite"/>
    </source>
</evidence>
<organism evidence="7 8">
    <name type="scientific">Convivina praedatoris</name>
    <dbReference type="NCBI Taxonomy" id="2880963"/>
    <lineage>
        <taxon>Bacteria</taxon>
        <taxon>Bacillati</taxon>
        <taxon>Bacillota</taxon>
        <taxon>Bacilli</taxon>
        <taxon>Lactobacillales</taxon>
        <taxon>Lactobacillaceae</taxon>
        <taxon>Convivina</taxon>
    </lineage>
</organism>
<comment type="caution">
    <text evidence="7">The sequence shown here is derived from an EMBL/GenBank/DDBJ whole genome shotgun (WGS) entry which is preliminary data.</text>
</comment>
<dbReference type="PROSITE" id="PS00953">
    <property type="entry name" value="GLYCOSYL_HYDROL_F25_1"/>
    <property type="match status" value="1"/>
</dbReference>
<dbReference type="SUPFAM" id="SSF51445">
    <property type="entry name" value="(Trans)glycosidases"/>
    <property type="match status" value="1"/>
</dbReference>
<dbReference type="SMART" id="SM00641">
    <property type="entry name" value="Glyco_25"/>
    <property type="match status" value="1"/>
</dbReference>
<comment type="similarity">
    <text evidence="1 4">Belongs to the glycosyl hydrolase 25 family.</text>
</comment>
<evidence type="ECO:0000256" key="4">
    <source>
        <dbReference type="RuleBase" id="RU361176"/>
    </source>
</evidence>